<dbReference type="Proteomes" id="UP001497382">
    <property type="component" value="Unassembled WGS sequence"/>
</dbReference>
<protein>
    <submittedName>
        <fullName evidence="1">Uncharacterized protein</fullName>
    </submittedName>
</protein>
<feature type="non-terminal residue" evidence="1">
    <location>
        <position position="51"/>
    </location>
</feature>
<gene>
    <name evidence="1" type="ORF">LARSCL_LOCUS18001</name>
</gene>
<dbReference type="AlphaFoldDB" id="A0AAV2BAK3"/>
<keyword evidence="2" id="KW-1185">Reference proteome</keyword>
<accession>A0AAV2BAK3</accession>
<proteinExistence type="predicted"/>
<name>A0AAV2BAK3_9ARAC</name>
<evidence type="ECO:0000313" key="2">
    <source>
        <dbReference type="Proteomes" id="UP001497382"/>
    </source>
</evidence>
<organism evidence="1 2">
    <name type="scientific">Larinioides sclopetarius</name>
    <dbReference type="NCBI Taxonomy" id="280406"/>
    <lineage>
        <taxon>Eukaryota</taxon>
        <taxon>Metazoa</taxon>
        <taxon>Ecdysozoa</taxon>
        <taxon>Arthropoda</taxon>
        <taxon>Chelicerata</taxon>
        <taxon>Arachnida</taxon>
        <taxon>Araneae</taxon>
        <taxon>Araneomorphae</taxon>
        <taxon>Entelegynae</taxon>
        <taxon>Araneoidea</taxon>
        <taxon>Araneidae</taxon>
        <taxon>Larinioides</taxon>
    </lineage>
</organism>
<dbReference type="EMBL" id="CAXIEN010000319">
    <property type="protein sequence ID" value="CAL1293082.1"/>
    <property type="molecule type" value="Genomic_DNA"/>
</dbReference>
<evidence type="ECO:0000313" key="1">
    <source>
        <dbReference type="EMBL" id="CAL1293082.1"/>
    </source>
</evidence>
<reference evidence="1 2" key="1">
    <citation type="submission" date="2024-04" db="EMBL/GenBank/DDBJ databases">
        <authorList>
            <person name="Rising A."/>
            <person name="Reimegard J."/>
            <person name="Sonavane S."/>
            <person name="Akerstrom W."/>
            <person name="Nylinder S."/>
            <person name="Hedman E."/>
            <person name="Kallberg Y."/>
        </authorList>
    </citation>
    <scope>NUCLEOTIDE SEQUENCE [LARGE SCALE GENOMIC DNA]</scope>
</reference>
<sequence>MARGPTQRRMPGTRVSSRVKKWGCFLLSRIKYSNRQKIRTRDFDESPRFRP</sequence>
<comment type="caution">
    <text evidence="1">The sequence shown here is derived from an EMBL/GenBank/DDBJ whole genome shotgun (WGS) entry which is preliminary data.</text>
</comment>